<dbReference type="InterPro" id="IPR019906">
    <property type="entry name" value="Ribosomal_uL6_bac-type"/>
</dbReference>
<evidence type="ECO:0000313" key="7">
    <source>
        <dbReference type="EMBL" id="KDQ06780.1"/>
    </source>
</evidence>
<organism evidence="7 8">
    <name type="scientific">Botryobasidium botryosum (strain FD-172 SS1)</name>
    <dbReference type="NCBI Taxonomy" id="930990"/>
    <lineage>
        <taxon>Eukaryota</taxon>
        <taxon>Fungi</taxon>
        <taxon>Dikarya</taxon>
        <taxon>Basidiomycota</taxon>
        <taxon>Agaricomycotina</taxon>
        <taxon>Agaricomycetes</taxon>
        <taxon>Cantharellales</taxon>
        <taxon>Botryobasidiaceae</taxon>
        <taxon>Botryobasidium</taxon>
    </lineage>
</organism>
<keyword evidence="8" id="KW-1185">Reference proteome</keyword>
<dbReference type="STRING" id="930990.A0A067LWV1"/>
<sequence length="235" mass="25181">MIRRTLQQRLATPLARNLASSAVVRSHVGSAPIPYPPTLSLALAQLPAAPALNLTGPKGTYTLPLAPFVNLSLTSPPPPASSETPTKSASPPSQNIITVSVEDPTIKRQRATWGLTRALIANAVQGLTEGFEVPLRLVGVGYRAAIEPDPTATPPGSRERLRLKLGFAHDVVINVPGEIKAEVPAPTKIVLKGTDKHVLGLFAAKIRKWRKPEPYKGKGIFVGDETIRLKDVKKK</sequence>
<accession>A0A067LWV1</accession>
<dbReference type="PRINTS" id="PR00059">
    <property type="entry name" value="RIBOSOMALL6"/>
</dbReference>
<dbReference type="Proteomes" id="UP000027195">
    <property type="component" value="Unassembled WGS sequence"/>
</dbReference>
<name>A0A067LWV1_BOTB1</name>
<feature type="compositionally biased region" description="Low complexity" evidence="5">
    <location>
        <begin position="81"/>
        <end position="93"/>
    </location>
</feature>
<dbReference type="InParanoid" id="A0A067LWV1"/>
<dbReference type="FunCoup" id="A0A067LWV1">
    <property type="interactions" value="224"/>
</dbReference>
<comment type="similarity">
    <text evidence="1 4">Belongs to the universal ribosomal protein uL6 family.</text>
</comment>
<dbReference type="GO" id="GO:0003735">
    <property type="term" value="F:structural constituent of ribosome"/>
    <property type="evidence" value="ECO:0007669"/>
    <property type="project" value="InterPro"/>
</dbReference>
<keyword evidence="2 4" id="KW-0689">Ribosomal protein</keyword>
<dbReference type="Pfam" id="PF00347">
    <property type="entry name" value="Ribosomal_L6"/>
    <property type="match status" value="1"/>
</dbReference>
<feature type="domain" description="Large ribosomal subunit protein uL6 alpha-beta" evidence="6">
    <location>
        <begin position="138"/>
        <end position="220"/>
    </location>
</feature>
<dbReference type="GO" id="GO:0005762">
    <property type="term" value="C:mitochondrial large ribosomal subunit"/>
    <property type="evidence" value="ECO:0007669"/>
    <property type="project" value="TreeGrafter"/>
</dbReference>
<dbReference type="PROSITE" id="PS00525">
    <property type="entry name" value="RIBOSOMAL_L6_1"/>
    <property type="match status" value="1"/>
</dbReference>
<gene>
    <name evidence="7" type="ORF">BOTBODRAFT_192827</name>
</gene>
<dbReference type="Gene3D" id="3.90.930.12">
    <property type="entry name" value="Ribosomal protein L6, alpha-beta domain"/>
    <property type="match status" value="2"/>
</dbReference>
<evidence type="ECO:0000256" key="4">
    <source>
        <dbReference type="RuleBase" id="RU003869"/>
    </source>
</evidence>
<dbReference type="InterPro" id="IPR020040">
    <property type="entry name" value="Ribosomal_uL6_a/b-dom"/>
</dbReference>
<keyword evidence="3 4" id="KW-0687">Ribonucleoprotein</keyword>
<evidence type="ECO:0000259" key="6">
    <source>
        <dbReference type="Pfam" id="PF00347"/>
    </source>
</evidence>
<dbReference type="PANTHER" id="PTHR11655:SF14">
    <property type="entry name" value="LARGE RIBOSOMAL SUBUNIT PROTEIN UL6M"/>
    <property type="match status" value="1"/>
</dbReference>
<protein>
    <recommendedName>
        <fullName evidence="6">Large ribosomal subunit protein uL6 alpha-beta domain-containing protein</fullName>
    </recommendedName>
</protein>
<dbReference type="InterPro" id="IPR002358">
    <property type="entry name" value="Ribosomal_uL6_CS"/>
</dbReference>
<dbReference type="HOGENOM" id="CLU_065464_1_0_1"/>
<dbReference type="AlphaFoldDB" id="A0A067LWV1"/>
<proteinExistence type="inferred from homology"/>
<dbReference type="SUPFAM" id="SSF56053">
    <property type="entry name" value="Ribosomal protein L6"/>
    <property type="match status" value="2"/>
</dbReference>
<dbReference type="PANTHER" id="PTHR11655">
    <property type="entry name" value="60S/50S RIBOSOMAL PROTEIN L6/L9"/>
    <property type="match status" value="1"/>
</dbReference>
<reference evidence="8" key="1">
    <citation type="journal article" date="2014" name="Proc. Natl. Acad. Sci. U.S.A.">
        <title>Extensive sampling of basidiomycete genomes demonstrates inadequacy of the white-rot/brown-rot paradigm for wood decay fungi.</title>
        <authorList>
            <person name="Riley R."/>
            <person name="Salamov A.A."/>
            <person name="Brown D.W."/>
            <person name="Nagy L.G."/>
            <person name="Floudas D."/>
            <person name="Held B.W."/>
            <person name="Levasseur A."/>
            <person name="Lombard V."/>
            <person name="Morin E."/>
            <person name="Otillar R."/>
            <person name="Lindquist E.A."/>
            <person name="Sun H."/>
            <person name="LaButti K.M."/>
            <person name="Schmutz J."/>
            <person name="Jabbour D."/>
            <person name="Luo H."/>
            <person name="Baker S.E."/>
            <person name="Pisabarro A.G."/>
            <person name="Walton J.D."/>
            <person name="Blanchette R.A."/>
            <person name="Henrissat B."/>
            <person name="Martin F."/>
            <person name="Cullen D."/>
            <person name="Hibbett D.S."/>
            <person name="Grigoriev I.V."/>
        </authorList>
    </citation>
    <scope>NUCLEOTIDE SEQUENCE [LARGE SCALE GENOMIC DNA]</scope>
    <source>
        <strain evidence="8">FD-172 SS1</strain>
    </source>
</reference>
<dbReference type="InterPro" id="IPR036789">
    <property type="entry name" value="Ribosomal_uL6-like_a/b-dom_sf"/>
</dbReference>
<dbReference type="GO" id="GO:0006412">
    <property type="term" value="P:translation"/>
    <property type="evidence" value="ECO:0007669"/>
    <property type="project" value="InterPro"/>
</dbReference>
<feature type="region of interest" description="Disordered" evidence="5">
    <location>
        <begin position="74"/>
        <end position="99"/>
    </location>
</feature>
<evidence type="ECO:0000313" key="8">
    <source>
        <dbReference type="Proteomes" id="UP000027195"/>
    </source>
</evidence>
<evidence type="ECO:0000256" key="5">
    <source>
        <dbReference type="SAM" id="MobiDB-lite"/>
    </source>
</evidence>
<dbReference type="GO" id="GO:0019843">
    <property type="term" value="F:rRNA binding"/>
    <property type="evidence" value="ECO:0007669"/>
    <property type="project" value="InterPro"/>
</dbReference>
<dbReference type="EMBL" id="KL198123">
    <property type="protein sequence ID" value="KDQ06780.1"/>
    <property type="molecule type" value="Genomic_DNA"/>
</dbReference>
<dbReference type="OrthoDB" id="540873at2759"/>
<evidence type="ECO:0000256" key="1">
    <source>
        <dbReference type="ARBA" id="ARBA00009356"/>
    </source>
</evidence>
<dbReference type="InterPro" id="IPR000702">
    <property type="entry name" value="Ribosomal_uL6-like"/>
</dbReference>
<evidence type="ECO:0000256" key="2">
    <source>
        <dbReference type="ARBA" id="ARBA00022980"/>
    </source>
</evidence>
<evidence type="ECO:0000256" key="3">
    <source>
        <dbReference type="ARBA" id="ARBA00023274"/>
    </source>
</evidence>